<dbReference type="InterPro" id="IPR036397">
    <property type="entry name" value="RNaseH_sf"/>
</dbReference>
<evidence type="ECO:0000256" key="4">
    <source>
        <dbReference type="ARBA" id="ARBA00022723"/>
    </source>
</evidence>
<keyword evidence="7" id="KW-0460">Magnesium</keyword>
<protein>
    <recommendedName>
        <fullName evidence="15">Integrase catalytic domain-containing protein</fullName>
    </recommendedName>
</protein>
<feature type="domain" description="Integrase catalytic" evidence="15">
    <location>
        <begin position="1"/>
        <end position="116"/>
    </location>
</feature>
<dbReference type="GO" id="GO:0003887">
    <property type="term" value="F:DNA-directed DNA polymerase activity"/>
    <property type="evidence" value="ECO:0007669"/>
    <property type="project" value="UniProtKB-KW"/>
</dbReference>
<dbReference type="GO" id="GO:0005634">
    <property type="term" value="C:nucleus"/>
    <property type="evidence" value="ECO:0007669"/>
    <property type="project" value="UniProtKB-ARBA"/>
</dbReference>
<dbReference type="GO" id="GO:0032196">
    <property type="term" value="P:transposition"/>
    <property type="evidence" value="ECO:0007669"/>
    <property type="project" value="UniProtKB-KW"/>
</dbReference>
<comment type="catalytic activity">
    <reaction evidence="13">
        <text>DNA(n) + a 2'-deoxyribonucleoside 5'-triphosphate = DNA(n+1) + diphosphate</text>
        <dbReference type="Rhea" id="RHEA:22508"/>
        <dbReference type="Rhea" id="RHEA-COMP:17339"/>
        <dbReference type="Rhea" id="RHEA-COMP:17340"/>
        <dbReference type="ChEBI" id="CHEBI:33019"/>
        <dbReference type="ChEBI" id="CHEBI:61560"/>
        <dbReference type="ChEBI" id="CHEBI:173112"/>
        <dbReference type="EC" id="2.7.7.49"/>
    </reaction>
</comment>
<evidence type="ECO:0000256" key="13">
    <source>
        <dbReference type="ARBA" id="ARBA00048173"/>
    </source>
</evidence>
<dbReference type="PROSITE" id="PS50994">
    <property type="entry name" value="INTEGRASE"/>
    <property type="match status" value="1"/>
</dbReference>
<keyword evidence="8" id="KW-0694">RNA-binding</keyword>
<keyword evidence="2" id="KW-0548">Nucleotidyltransferase</keyword>
<evidence type="ECO:0000256" key="12">
    <source>
        <dbReference type="ARBA" id="ARBA00023172"/>
    </source>
</evidence>
<evidence type="ECO:0000256" key="2">
    <source>
        <dbReference type="ARBA" id="ARBA00022695"/>
    </source>
</evidence>
<evidence type="ECO:0000256" key="1">
    <source>
        <dbReference type="ARBA" id="ARBA00022578"/>
    </source>
</evidence>
<evidence type="ECO:0000256" key="10">
    <source>
        <dbReference type="ARBA" id="ARBA00022918"/>
    </source>
</evidence>
<dbReference type="InterPro" id="IPR012337">
    <property type="entry name" value="RNaseH-like_sf"/>
</dbReference>
<keyword evidence="10" id="KW-0695">RNA-directed DNA polymerase</keyword>
<keyword evidence="1" id="KW-0815">Transposition</keyword>
<evidence type="ECO:0000256" key="9">
    <source>
        <dbReference type="ARBA" id="ARBA00022908"/>
    </source>
</evidence>
<comment type="catalytic activity">
    <reaction evidence="14">
        <text>DNA(n) + a 2'-deoxyribonucleoside 5'-triphosphate = DNA(n+1) + diphosphate</text>
        <dbReference type="Rhea" id="RHEA:22508"/>
        <dbReference type="Rhea" id="RHEA-COMP:17339"/>
        <dbReference type="Rhea" id="RHEA-COMP:17340"/>
        <dbReference type="ChEBI" id="CHEBI:33019"/>
        <dbReference type="ChEBI" id="CHEBI:61560"/>
        <dbReference type="ChEBI" id="CHEBI:173112"/>
        <dbReference type="EC" id="2.7.7.7"/>
    </reaction>
</comment>
<dbReference type="EMBL" id="LAVV01013797">
    <property type="protein sequence ID" value="KNZ45309.1"/>
    <property type="molecule type" value="Genomic_DNA"/>
</dbReference>
<keyword evidence="4" id="KW-0479">Metal-binding</keyword>
<dbReference type="GO" id="GO:0016787">
    <property type="term" value="F:hydrolase activity"/>
    <property type="evidence" value="ECO:0007669"/>
    <property type="project" value="UniProtKB-KW"/>
</dbReference>
<keyword evidence="12" id="KW-0233">DNA recombination</keyword>
<keyword evidence="11" id="KW-0239">DNA-directed DNA polymerase</keyword>
<keyword evidence="9" id="KW-0229">DNA integration</keyword>
<dbReference type="GO" id="GO:0046872">
    <property type="term" value="F:metal ion binding"/>
    <property type="evidence" value="ECO:0007669"/>
    <property type="project" value="UniProtKB-KW"/>
</dbReference>
<sequence length="116" mass="13453">EGHRYILTFVDICTRFCAAIPIKLKSEVAETIGHLVDFEAKRMGYHPTTIHSDRRSELINSTLKDYCKAHLIKQRTSNAYTLQQKGLAEIFNQTILFLLIELRSPHSNYSRDKLCR</sequence>
<evidence type="ECO:0000256" key="8">
    <source>
        <dbReference type="ARBA" id="ARBA00022884"/>
    </source>
</evidence>
<evidence type="ECO:0000256" key="14">
    <source>
        <dbReference type="ARBA" id="ARBA00049244"/>
    </source>
</evidence>
<comment type="caution">
    <text evidence="16">The sequence shown here is derived from an EMBL/GenBank/DDBJ whole genome shotgun (WGS) entry which is preliminary data.</text>
</comment>
<keyword evidence="5" id="KW-0255">Endonuclease</keyword>
<name>A0A0L6U9S8_9BASI</name>
<dbReference type="AlphaFoldDB" id="A0A0L6U9S8"/>
<feature type="non-terminal residue" evidence="16">
    <location>
        <position position="1"/>
    </location>
</feature>
<proteinExistence type="predicted"/>
<evidence type="ECO:0000256" key="6">
    <source>
        <dbReference type="ARBA" id="ARBA00022801"/>
    </source>
</evidence>
<dbReference type="VEuPathDB" id="FungiDB:VP01_8273g1"/>
<dbReference type="PANTHER" id="PTHR42648">
    <property type="entry name" value="TRANSPOSASE, PUTATIVE-RELATED"/>
    <property type="match status" value="1"/>
</dbReference>
<keyword evidence="17" id="KW-1185">Reference proteome</keyword>
<evidence type="ECO:0000256" key="3">
    <source>
        <dbReference type="ARBA" id="ARBA00022722"/>
    </source>
</evidence>
<keyword evidence="11" id="KW-0808">Transferase</keyword>
<evidence type="ECO:0000256" key="11">
    <source>
        <dbReference type="ARBA" id="ARBA00022932"/>
    </source>
</evidence>
<evidence type="ECO:0000256" key="5">
    <source>
        <dbReference type="ARBA" id="ARBA00022759"/>
    </source>
</evidence>
<dbReference type="GO" id="GO:0003723">
    <property type="term" value="F:RNA binding"/>
    <property type="evidence" value="ECO:0007669"/>
    <property type="project" value="UniProtKB-KW"/>
</dbReference>
<reference evidence="16 17" key="1">
    <citation type="submission" date="2015-08" db="EMBL/GenBank/DDBJ databases">
        <title>Next Generation Sequencing and Analysis of the Genome of Puccinia sorghi L Schw, the Causal Agent of Maize Common Rust.</title>
        <authorList>
            <person name="Rochi L."/>
            <person name="Burguener G."/>
            <person name="Darino M."/>
            <person name="Turjanski A."/>
            <person name="Kreff E."/>
            <person name="Dieguez M.J."/>
            <person name="Sacco F."/>
        </authorList>
    </citation>
    <scope>NUCLEOTIDE SEQUENCE [LARGE SCALE GENOMIC DNA]</scope>
    <source>
        <strain evidence="16 17">RO10H11247</strain>
    </source>
</reference>
<organism evidence="16 17">
    <name type="scientific">Puccinia sorghi</name>
    <dbReference type="NCBI Taxonomy" id="27349"/>
    <lineage>
        <taxon>Eukaryota</taxon>
        <taxon>Fungi</taxon>
        <taxon>Dikarya</taxon>
        <taxon>Basidiomycota</taxon>
        <taxon>Pucciniomycotina</taxon>
        <taxon>Pucciniomycetes</taxon>
        <taxon>Pucciniales</taxon>
        <taxon>Pucciniaceae</taxon>
        <taxon>Puccinia</taxon>
    </lineage>
</organism>
<evidence type="ECO:0000313" key="16">
    <source>
        <dbReference type="EMBL" id="KNZ45309.1"/>
    </source>
</evidence>
<dbReference type="Proteomes" id="UP000037035">
    <property type="component" value="Unassembled WGS sequence"/>
</dbReference>
<keyword evidence="3" id="KW-0540">Nuclease</keyword>
<dbReference type="Gene3D" id="3.30.420.10">
    <property type="entry name" value="Ribonuclease H-like superfamily/Ribonuclease H"/>
    <property type="match status" value="1"/>
</dbReference>
<evidence type="ECO:0000313" key="17">
    <source>
        <dbReference type="Proteomes" id="UP000037035"/>
    </source>
</evidence>
<dbReference type="Pfam" id="PF00665">
    <property type="entry name" value="rve"/>
    <property type="match status" value="1"/>
</dbReference>
<evidence type="ECO:0000259" key="15">
    <source>
        <dbReference type="PROSITE" id="PS50994"/>
    </source>
</evidence>
<dbReference type="PANTHER" id="PTHR42648:SF11">
    <property type="entry name" value="TRANSPOSON TY4-P GAG-POL POLYPROTEIN"/>
    <property type="match status" value="1"/>
</dbReference>
<gene>
    <name evidence="16" type="ORF">VP01_8273g1</name>
</gene>
<keyword evidence="6" id="KW-0378">Hydrolase</keyword>
<dbReference type="GO" id="GO:0015074">
    <property type="term" value="P:DNA integration"/>
    <property type="evidence" value="ECO:0007669"/>
    <property type="project" value="UniProtKB-KW"/>
</dbReference>
<dbReference type="InterPro" id="IPR001584">
    <property type="entry name" value="Integrase_cat-core"/>
</dbReference>
<dbReference type="OrthoDB" id="2186513at2759"/>
<dbReference type="InterPro" id="IPR039537">
    <property type="entry name" value="Retrotran_Ty1/copia-like"/>
</dbReference>
<dbReference type="SUPFAM" id="SSF53098">
    <property type="entry name" value="Ribonuclease H-like"/>
    <property type="match status" value="1"/>
</dbReference>
<dbReference type="GO" id="GO:0003964">
    <property type="term" value="F:RNA-directed DNA polymerase activity"/>
    <property type="evidence" value="ECO:0007669"/>
    <property type="project" value="UniProtKB-KW"/>
</dbReference>
<dbReference type="GO" id="GO:0004519">
    <property type="term" value="F:endonuclease activity"/>
    <property type="evidence" value="ECO:0007669"/>
    <property type="project" value="UniProtKB-KW"/>
</dbReference>
<evidence type="ECO:0000256" key="7">
    <source>
        <dbReference type="ARBA" id="ARBA00022842"/>
    </source>
</evidence>
<accession>A0A0L6U9S8</accession>
<dbReference type="GO" id="GO:0006310">
    <property type="term" value="P:DNA recombination"/>
    <property type="evidence" value="ECO:0007669"/>
    <property type="project" value="UniProtKB-KW"/>
</dbReference>